<protein>
    <submittedName>
        <fullName evidence="1 2">Uncharacterized protein</fullName>
    </submittedName>
</protein>
<evidence type="ECO:0000313" key="2">
    <source>
        <dbReference type="EnsemblPlants" id="PAC:32914899.CDS.1"/>
    </source>
</evidence>
<dbReference type="InParanoid" id="A0A2K1IS97"/>
<evidence type="ECO:0000313" key="1">
    <source>
        <dbReference type="EMBL" id="PNR32142.1"/>
    </source>
</evidence>
<reference evidence="2" key="3">
    <citation type="submission" date="2020-12" db="UniProtKB">
        <authorList>
            <consortium name="EnsemblPlants"/>
        </authorList>
    </citation>
    <scope>IDENTIFICATION</scope>
</reference>
<accession>A0A2K1IS97</accession>
<dbReference type="Proteomes" id="UP000006727">
    <property type="component" value="Chromosome 21"/>
</dbReference>
<dbReference type="EMBL" id="ABEU02000021">
    <property type="protein sequence ID" value="PNR32142.1"/>
    <property type="molecule type" value="Genomic_DNA"/>
</dbReference>
<reference evidence="1 3" key="1">
    <citation type="journal article" date="2008" name="Science">
        <title>The Physcomitrella genome reveals evolutionary insights into the conquest of land by plants.</title>
        <authorList>
            <person name="Rensing S."/>
            <person name="Lang D."/>
            <person name="Zimmer A."/>
            <person name="Terry A."/>
            <person name="Salamov A."/>
            <person name="Shapiro H."/>
            <person name="Nishiyama T."/>
            <person name="Perroud P.-F."/>
            <person name="Lindquist E."/>
            <person name="Kamisugi Y."/>
            <person name="Tanahashi T."/>
            <person name="Sakakibara K."/>
            <person name="Fujita T."/>
            <person name="Oishi K."/>
            <person name="Shin-I T."/>
            <person name="Kuroki Y."/>
            <person name="Toyoda A."/>
            <person name="Suzuki Y."/>
            <person name="Hashimoto A."/>
            <person name="Yamaguchi K."/>
            <person name="Sugano A."/>
            <person name="Kohara Y."/>
            <person name="Fujiyama A."/>
            <person name="Anterola A."/>
            <person name="Aoki S."/>
            <person name="Ashton N."/>
            <person name="Barbazuk W.B."/>
            <person name="Barker E."/>
            <person name="Bennetzen J."/>
            <person name="Bezanilla M."/>
            <person name="Blankenship R."/>
            <person name="Cho S.H."/>
            <person name="Dutcher S."/>
            <person name="Estelle M."/>
            <person name="Fawcett J.A."/>
            <person name="Gundlach H."/>
            <person name="Hanada K."/>
            <person name="Heyl A."/>
            <person name="Hicks K.A."/>
            <person name="Hugh J."/>
            <person name="Lohr M."/>
            <person name="Mayer K."/>
            <person name="Melkozernov A."/>
            <person name="Murata T."/>
            <person name="Nelson D."/>
            <person name="Pils B."/>
            <person name="Prigge M."/>
            <person name="Reiss B."/>
            <person name="Renner T."/>
            <person name="Rombauts S."/>
            <person name="Rushton P."/>
            <person name="Sanderfoot A."/>
            <person name="Schween G."/>
            <person name="Shiu S.-H."/>
            <person name="Stueber K."/>
            <person name="Theodoulou F.L."/>
            <person name="Tu H."/>
            <person name="Van de Peer Y."/>
            <person name="Verrier P.J."/>
            <person name="Waters E."/>
            <person name="Wood A."/>
            <person name="Yang L."/>
            <person name="Cove D."/>
            <person name="Cuming A."/>
            <person name="Hasebe M."/>
            <person name="Lucas S."/>
            <person name="Mishler D.B."/>
            <person name="Reski R."/>
            <person name="Grigoriev I."/>
            <person name="Quatrano R.S."/>
            <person name="Boore J.L."/>
        </authorList>
    </citation>
    <scope>NUCLEOTIDE SEQUENCE [LARGE SCALE GENOMIC DNA]</scope>
    <source>
        <strain evidence="2 3">cv. Gransden 2004</strain>
    </source>
</reference>
<dbReference type="Gramene" id="Pp3c21_16305V3.1">
    <property type="protein sequence ID" value="PAC:32914899.CDS.1"/>
    <property type="gene ID" value="Pp3c21_16305"/>
</dbReference>
<proteinExistence type="predicted"/>
<organism evidence="1">
    <name type="scientific">Physcomitrium patens</name>
    <name type="common">Spreading-leaved earth moss</name>
    <name type="synonym">Physcomitrella patens</name>
    <dbReference type="NCBI Taxonomy" id="3218"/>
    <lineage>
        <taxon>Eukaryota</taxon>
        <taxon>Viridiplantae</taxon>
        <taxon>Streptophyta</taxon>
        <taxon>Embryophyta</taxon>
        <taxon>Bryophyta</taxon>
        <taxon>Bryophytina</taxon>
        <taxon>Bryopsida</taxon>
        <taxon>Funariidae</taxon>
        <taxon>Funariales</taxon>
        <taxon>Funariaceae</taxon>
        <taxon>Physcomitrium</taxon>
    </lineage>
</organism>
<name>A0A2K1IS97_PHYPA</name>
<sequence length="64" mass="7427">MTMHYQATARNRLQYTARKIQNFQKPRKNQAHWFAAAHEGHATYLLHSSEQMVAQMVTPLFAAP</sequence>
<dbReference type="AlphaFoldDB" id="A0A2K1IS97"/>
<gene>
    <name evidence="1" type="ORF">PHYPA_026267</name>
</gene>
<keyword evidence="3" id="KW-1185">Reference proteome</keyword>
<evidence type="ECO:0000313" key="3">
    <source>
        <dbReference type="Proteomes" id="UP000006727"/>
    </source>
</evidence>
<dbReference type="EnsemblPlants" id="Pp3c21_16305V3.1">
    <property type="protein sequence ID" value="PAC:32914899.CDS.1"/>
    <property type="gene ID" value="Pp3c21_16305"/>
</dbReference>
<reference evidence="1 3" key="2">
    <citation type="journal article" date="2018" name="Plant J.">
        <title>The Physcomitrella patens chromosome-scale assembly reveals moss genome structure and evolution.</title>
        <authorList>
            <person name="Lang D."/>
            <person name="Ullrich K.K."/>
            <person name="Murat F."/>
            <person name="Fuchs J."/>
            <person name="Jenkins J."/>
            <person name="Haas F.B."/>
            <person name="Piednoel M."/>
            <person name="Gundlach H."/>
            <person name="Van Bel M."/>
            <person name="Meyberg R."/>
            <person name="Vives C."/>
            <person name="Morata J."/>
            <person name="Symeonidi A."/>
            <person name="Hiss M."/>
            <person name="Muchero W."/>
            <person name="Kamisugi Y."/>
            <person name="Saleh O."/>
            <person name="Blanc G."/>
            <person name="Decker E.L."/>
            <person name="van Gessel N."/>
            <person name="Grimwood J."/>
            <person name="Hayes R.D."/>
            <person name="Graham S.W."/>
            <person name="Gunter L.E."/>
            <person name="McDaniel S.F."/>
            <person name="Hoernstein S.N.W."/>
            <person name="Larsson A."/>
            <person name="Li F.W."/>
            <person name="Perroud P.F."/>
            <person name="Phillips J."/>
            <person name="Ranjan P."/>
            <person name="Rokshar D.S."/>
            <person name="Rothfels C.J."/>
            <person name="Schneider L."/>
            <person name="Shu S."/>
            <person name="Stevenson D.W."/>
            <person name="Thummler F."/>
            <person name="Tillich M."/>
            <person name="Villarreal Aguilar J.C."/>
            <person name="Widiez T."/>
            <person name="Wong G.K."/>
            <person name="Wymore A."/>
            <person name="Zhang Y."/>
            <person name="Zimmer A.D."/>
            <person name="Quatrano R.S."/>
            <person name="Mayer K.F.X."/>
            <person name="Goodstein D."/>
            <person name="Casacuberta J.M."/>
            <person name="Vandepoele K."/>
            <person name="Reski R."/>
            <person name="Cuming A.C."/>
            <person name="Tuskan G.A."/>
            <person name="Maumus F."/>
            <person name="Salse J."/>
            <person name="Schmutz J."/>
            <person name="Rensing S.A."/>
        </authorList>
    </citation>
    <scope>NUCLEOTIDE SEQUENCE [LARGE SCALE GENOMIC DNA]</scope>
    <source>
        <strain evidence="2 3">cv. Gransden 2004</strain>
    </source>
</reference>